<name>A0A8B8BHP9_CRAVI</name>
<dbReference type="KEGG" id="cvn:111110621"/>
<keyword evidence="3" id="KW-0732">Signal</keyword>
<evidence type="ECO:0000256" key="2">
    <source>
        <dbReference type="SAM" id="Phobius"/>
    </source>
</evidence>
<gene>
    <name evidence="5" type="primary">LOC111110621</name>
</gene>
<dbReference type="Proteomes" id="UP000694844">
    <property type="component" value="Chromosome 8"/>
</dbReference>
<feature type="chain" id="PRO_5034020459" evidence="3">
    <location>
        <begin position="20"/>
        <end position="215"/>
    </location>
</feature>
<keyword evidence="2" id="KW-0472">Membrane</keyword>
<sequence>MKFCLAHFSLMLIIDKTLSKQCEWYERKGYYDRFLGRVVYDVYKNTRECIRGYYCCFPGGKSCCEEYVYDDSDVISSDVEDDGSKTMGFIIGITLAVAAVLFMCSMFGRKLCRRGQASGQGSESSGSDPGVVTSSDREQGIIIMQSSPTLSSPSSLSDEEESHCSSRKSLLHLHDDTRTFLGLLYARRQYPSEPPPTYSHVMKHKEQYPVKQNMV</sequence>
<organism evidence="4 5">
    <name type="scientific">Crassostrea virginica</name>
    <name type="common">Eastern oyster</name>
    <dbReference type="NCBI Taxonomy" id="6565"/>
    <lineage>
        <taxon>Eukaryota</taxon>
        <taxon>Metazoa</taxon>
        <taxon>Spiralia</taxon>
        <taxon>Lophotrochozoa</taxon>
        <taxon>Mollusca</taxon>
        <taxon>Bivalvia</taxon>
        <taxon>Autobranchia</taxon>
        <taxon>Pteriomorphia</taxon>
        <taxon>Ostreida</taxon>
        <taxon>Ostreoidea</taxon>
        <taxon>Ostreidae</taxon>
        <taxon>Crassostrea</taxon>
    </lineage>
</organism>
<dbReference type="RefSeq" id="XP_022302900.1">
    <property type="nucleotide sequence ID" value="XM_022447192.1"/>
</dbReference>
<protein>
    <submittedName>
        <fullName evidence="5">Uncharacterized protein LOC111110621</fullName>
    </submittedName>
</protein>
<proteinExistence type="predicted"/>
<evidence type="ECO:0000313" key="5">
    <source>
        <dbReference type="RefSeq" id="XP_022302900.1"/>
    </source>
</evidence>
<accession>A0A8B8BHP9</accession>
<dbReference type="GeneID" id="111110621"/>
<dbReference type="OrthoDB" id="10420522at2759"/>
<evidence type="ECO:0000256" key="1">
    <source>
        <dbReference type="SAM" id="MobiDB-lite"/>
    </source>
</evidence>
<feature type="region of interest" description="Disordered" evidence="1">
    <location>
        <begin position="146"/>
        <end position="169"/>
    </location>
</feature>
<feature type="compositionally biased region" description="Low complexity" evidence="1">
    <location>
        <begin position="146"/>
        <end position="156"/>
    </location>
</feature>
<feature type="signal peptide" evidence="3">
    <location>
        <begin position="1"/>
        <end position="19"/>
    </location>
</feature>
<feature type="transmembrane region" description="Helical" evidence="2">
    <location>
        <begin position="87"/>
        <end position="108"/>
    </location>
</feature>
<evidence type="ECO:0000313" key="4">
    <source>
        <dbReference type="Proteomes" id="UP000694844"/>
    </source>
</evidence>
<evidence type="ECO:0000256" key="3">
    <source>
        <dbReference type="SAM" id="SignalP"/>
    </source>
</evidence>
<keyword evidence="2" id="KW-1133">Transmembrane helix</keyword>
<keyword evidence="2" id="KW-0812">Transmembrane</keyword>
<dbReference type="AlphaFoldDB" id="A0A8B8BHP9"/>
<reference evidence="5" key="1">
    <citation type="submission" date="2025-08" db="UniProtKB">
        <authorList>
            <consortium name="RefSeq"/>
        </authorList>
    </citation>
    <scope>IDENTIFICATION</scope>
    <source>
        <tissue evidence="5">Whole sample</tissue>
    </source>
</reference>
<keyword evidence="4" id="KW-1185">Reference proteome</keyword>